<dbReference type="Proteomes" id="UP000177723">
    <property type="component" value="Unassembled WGS sequence"/>
</dbReference>
<reference evidence="2 3" key="1">
    <citation type="journal article" date="2016" name="Nat. Commun.">
        <title>Thousands of microbial genomes shed light on interconnected biogeochemical processes in an aquifer system.</title>
        <authorList>
            <person name="Anantharaman K."/>
            <person name="Brown C.T."/>
            <person name="Hug L.A."/>
            <person name="Sharon I."/>
            <person name="Castelle C.J."/>
            <person name="Probst A.J."/>
            <person name="Thomas B.C."/>
            <person name="Singh A."/>
            <person name="Wilkins M.J."/>
            <person name="Karaoz U."/>
            <person name="Brodie E.L."/>
            <person name="Williams K.H."/>
            <person name="Hubbard S.S."/>
            <person name="Banfield J.F."/>
        </authorList>
    </citation>
    <scope>NUCLEOTIDE SEQUENCE [LARGE SCALE GENOMIC DNA]</scope>
</reference>
<comment type="caution">
    <text evidence="2">The sequence shown here is derived from an EMBL/GenBank/DDBJ whole genome shotgun (WGS) entry which is preliminary data.</text>
</comment>
<name>A0A1F5WPA6_9BACT</name>
<proteinExistence type="predicted"/>
<feature type="domain" description="Exonuclease" evidence="1">
    <location>
        <begin position="12"/>
        <end position="184"/>
    </location>
</feature>
<dbReference type="InterPro" id="IPR036397">
    <property type="entry name" value="RNaseH_sf"/>
</dbReference>
<dbReference type="GO" id="GO:0003676">
    <property type="term" value="F:nucleic acid binding"/>
    <property type="evidence" value="ECO:0007669"/>
    <property type="project" value="InterPro"/>
</dbReference>
<protein>
    <recommendedName>
        <fullName evidence="1">Exonuclease domain-containing protein</fullName>
    </recommendedName>
</protein>
<dbReference type="GO" id="GO:0005829">
    <property type="term" value="C:cytosol"/>
    <property type="evidence" value="ECO:0007669"/>
    <property type="project" value="TreeGrafter"/>
</dbReference>
<dbReference type="EMBL" id="MFHT01000017">
    <property type="protein sequence ID" value="OGF77488.1"/>
    <property type="molecule type" value="Genomic_DNA"/>
</dbReference>
<evidence type="ECO:0000313" key="2">
    <source>
        <dbReference type="EMBL" id="OGF77488.1"/>
    </source>
</evidence>
<dbReference type="CDD" id="cd06127">
    <property type="entry name" value="DEDDh"/>
    <property type="match status" value="1"/>
</dbReference>
<accession>A0A1F5WPA6</accession>
<dbReference type="PANTHER" id="PTHR30231:SF41">
    <property type="entry name" value="DNA POLYMERASE III SUBUNIT EPSILON"/>
    <property type="match status" value="1"/>
</dbReference>
<dbReference type="GO" id="GO:0045004">
    <property type="term" value="P:DNA replication proofreading"/>
    <property type="evidence" value="ECO:0007669"/>
    <property type="project" value="TreeGrafter"/>
</dbReference>
<evidence type="ECO:0000313" key="3">
    <source>
        <dbReference type="Proteomes" id="UP000177723"/>
    </source>
</evidence>
<gene>
    <name evidence="2" type="ORF">A3F23_00735</name>
</gene>
<dbReference type="SUPFAM" id="SSF53098">
    <property type="entry name" value="Ribonuclease H-like"/>
    <property type="match status" value="1"/>
</dbReference>
<dbReference type="Gene3D" id="3.30.420.10">
    <property type="entry name" value="Ribonuclease H-like superfamily/Ribonuclease H"/>
    <property type="match status" value="1"/>
</dbReference>
<dbReference type="InterPro" id="IPR012337">
    <property type="entry name" value="RNaseH-like_sf"/>
</dbReference>
<dbReference type="InterPro" id="IPR013520">
    <property type="entry name" value="Ribonucl_H"/>
</dbReference>
<dbReference type="Pfam" id="PF00929">
    <property type="entry name" value="RNase_T"/>
    <property type="match status" value="1"/>
</dbReference>
<dbReference type="PANTHER" id="PTHR30231">
    <property type="entry name" value="DNA POLYMERASE III SUBUNIT EPSILON"/>
    <property type="match status" value="1"/>
</dbReference>
<dbReference type="AlphaFoldDB" id="A0A1F5WPA6"/>
<sequence length="184" mass="20557">MKGKEFDTKNSPICFVDLEMTGLEAQKHEIVEIGLVKATQPGLKIIETWDVKIRPEHLETADPKALEISGYNPEGWKNAISLKEMMEILTEKTKGTVLAGFVPFADYSFLDAAVTKTGIPLDFHRRFLDINSYAYAKLGYGWNDTGLSALCKKLGINLENHHTAMADALAAYEVYKSVSRETKK</sequence>
<dbReference type="GO" id="GO:0008408">
    <property type="term" value="F:3'-5' exonuclease activity"/>
    <property type="evidence" value="ECO:0007669"/>
    <property type="project" value="TreeGrafter"/>
</dbReference>
<organism evidence="2 3">
    <name type="scientific">Candidatus Giovannonibacteria bacterium RIFCSPHIGHO2_12_FULL_43_15</name>
    <dbReference type="NCBI Taxonomy" id="1798341"/>
    <lineage>
        <taxon>Bacteria</taxon>
        <taxon>Candidatus Giovannoniibacteriota</taxon>
    </lineage>
</organism>
<dbReference type="SMART" id="SM00479">
    <property type="entry name" value="EXOIII"/>
    <property type="match status" value="1"/>
</dbReference>
<evidence type="ECO:0000259" key="1">
    <source>
        <dbReference type="SMART" id="SM00479"/>
    </source>
</evidence>